<dbReference type="Pfam" id="PF07690">
    <property type="entry name" value="MFS_1"/>
    <property type="match status" value="1"/>
</dbReference>
<dbReference type="CDD" id="cd07989">
    <property type="entry name" value="LPLAT_AGPAT-like"/>
    <property type="match status" value="1"/>
</dbReference>
<feature type="transmembrane region" description="Helical" evidence="7">
    <location>
        <begin position="338"/>
        <end position="357"/>
    </location>
</feature>
<name>A0A6I6HPA1_VARPD</name>
<dbReference type="GO" id="GO:0022857">
    <property type="term" value="F:transmembrane transporter activity"/>
    <property type="evidence" value="ECO:0007669"/>
    <property type="project" value="InterPro"/>
</dbReference>
<evidence type="ECO:0000313" key="9">
    <source>
        <dbReference type="EMBL" id="QGW84623.1"/>
    </source>
</evidence>
<dbReference type="RefSeq" id="WP_157616335.1">
    <property type="nucleotide sequence ID" value="NZ_CP046622.1"/>
</dbReference>
<keyword evidence="6 7" id="KW-0472">Membrane</keyword>
<evidence type="ECO:0000256" key="2">
    <source>
        <dbReference type="ARBA" id="ARBA00022448"/>
    </source>
</evidence>
<dbReference type="Gene3D" id="1.20.1250.20">
    <property type="entry name" value="MFS general substrate transporter like domains"/>
    <property type="match status" value="1"/>
</dbReference>
<protein>
    <submittedName>
        <fullName evidence="9">MFS transporter</fullName>
    </submittedName>
</protein>
<keyword evidence="5 7" id="KW-1133">Transmembrane helix</keyword>
<evidence type="ECO:0000256" key="1">
    <source>
        <dbReference type="ARBA" id="ARBA00004651"/>
    </source>
</evidence>
<keyword evidence="3" id="KW-1003">Cell membrane</keyword>
<keyword evidence="4 7" id="KW-0812">Transmembrane</keyword>
<evidence type="ECO:0000256" key="4">
    <source>
        <dbReference type="ARBA" id="ARBA00022692"/>
    </source>
</evidence>
<dbReference type="InterPro" id="IPR036259">
    <property type="entry name" value="MFS_trans_sf"/>
</dbReference>
<gene>
    <name evidence="9" type="ORF">GOQ09_24950</name>
</gene>
<dbReference type="Pfam" id="PF01553">
    <property type="entry name" value="Acyltransferase"/>
    <property type="match status" value="1"/>
</dbReference>
<feature type="transmembrane region" description="Helical" evidence="7">
    <location>
        <begin position="167"/>
        <end position="188"/>
    </location>
</feature>
<dbReference type="Proteomes" id="UP000425817">
    <property type="component" value="Chromosome"/>
</dbReference>
<dbReference type="PANTHER" id="PTHR43266:SF2">
    <property type="entry name" value="MAJOR FACILITATOR SUPERFAMILY (MFS) PROFILE DOMAIN-CONTAINING PROTEIN"/>
    <property type="match status" value="1"/>
</dbReference>
<sequence length="662" mass="71414">MTTPAAAATAATAPHEANAHANQFALLKQRRFAPFFWTQFAGAANDNLFKFAFTVMVTYQLQLSWMPPAMAGLVIGALFILPFLLFSATAGQLTDKFDKTKIIRFVKNFEIAIMLIATWGFMRADAVVLLGCVFLMGLHSTLFGPVKFAYLPQVLDSRELTGGNGMVEMGTFVAILLGQVAGGLLVALPQIGHATVAAACVLLALVGRGVAQAIPQAPATDPGLVINWNPFSETWRNLKLAHGNIVVFRSLLGISWMWFFGAVFLSQFPSFAKEVLHGDEQVASLLLVVFSVGIGVGSLLCETLSRRQVEIGLVPLGAIGMSVFAIDLYFASRGLPPAPAAAGALAASAVMGLGAFVSQAAHWRVMADLALLSLFAGLYSVPMYALIQLRSQPTHRARIIAANNILNALFMIGSSVLAGALLGTGFTIPQIFLFTGIANAVVAFYIFMLVPEYLLRFIAWMLSHFVYRFEIKGDEHIPTEGAAVLVCNHVSFIDAILLMAASPRPIRFIMDHRIFKVPVLGWLFKLAKAIPIASQKEDPAAYEAAFARALQVLREGDLLAIFPEGAITRDGQLQPFKGGVMKIIESARAEGIEPPVIPMALTNLWGSYFSRIELRGGQNVAMAKPFRRGFFSRVGLNVGPAVPPLEVQPEALQQRVSGLLAA</sequence>
<dbReference type="InterPro" id="IPR011701">
    <property type="entry name" value="MFS"/>
</dbReference>
<accession>A0A6I6HPA1</accession>
<dbReference type="SUPFAM" id="SSF69593">
    <property type="entry name" value="Glycerol-3-phosphate (1)-acyltransferase"/>
    <property type="match status" value="1"/>
</dbReference>
<keyword evidence="2" id="KW-0813">Transport</keyword>
<feature type="transmembrane region" description="Helical" evidence="7">
    <location>
        <begin position="102"/>
        <end position="121"/>
    </location>
</feature>
<comment type="subcellular location">
    <subcellularLocation>
        <location evidence="1">Cell membrane</location>
        <topology evidence="1">Multi-pass membrane protein</topology>
    </subcellularLocation>
</comment>
<feature type="transmembrane region" description="Helical" evidence="7">
    <location>
        <begin position="281"/>
        <end position="301"/>
    </location>
</feature>
<proteinExistence type="predicted"/>
<dbReference type="InterPro" id="IPR002123">
    <property type="entry name" value="Plipid/glycerol_acylTrfase"/>
</dbReference>
<dbReference type="AlphaFoldDB" id="A0A6I6HPA1"/>
<evidence type="ECO:0000256" key="3">
    <source>
        <dbReference type="ARBA" id="ARBA00022475"/>
    </source>
</evidence>
<dbReference type="PANTHER" id="PTHR43266">
    <property type="entry name" value="MACROLIDE-EFFLUX PROTEIN"/>
    <property type="match status" value="1"/>
</dbReference>
<feature type="transmembrane region" description="Helical" evidence="7">
    <location>
        <begin position="399"/>
        <end position="424"/>
    </location>
</feature>
<feature type="transmembrane region" description="Helical" evidence="7">
    <location>
        <begin position="369"/>
        <end position="387"/>
    </location>
</feature>
<dbReference type="EMBL" id="CP046622">
    <property type="protein sequence ID" value="QGW84623.1"/>
    <property type="molecule type" value="Genomic_DNA"/>
</dbReference>
<dbReference type="GO" id="GO:0016746">
    <property type="term" value="F:acyltransferase activity"/>
    <property type="evidence" value="ECO:0007669"/>
    <property type="project" value="InterPro"/>
</dbReference>
<feature type="transmembrane region" description="Helical" evidence="7">
    <location>
        <begin position="127"/>
        <end position="146"/>
    </location>
</feature>
<feature type="transmembrane region" description="Helical" evidence="7">
    <location>
        <begin position="431"/>
        <end position="447"/>
    </location>
</feature>
<evidence type="ECO:0000313" key="10">
    <source>
        <dbReference type="Proteomes" id="UP000425817"/>
    </source>
</evidence>
<organism evidence="9 10">
    <name type="scientific">Variovorax paradoxus</name>
    <dbReference type="NCBI Taxonomy" id="34073"/>
    <lineage>
        <taxon>Bacteria</taxon>
        <taxon>Pseudomonadati</taxon>
        <taxon>Pseudomonadota</taxon>
        <taxon>Betaproteobacteria</taxon>
        <taxon>Burkholderiales</taxon>
        <taxon>Comamonadaceae</taxon>
        <taxon>Variovorax</taxon>
    </lineage>
</organism>
<evidence type="ECO:0000256" key="7">
    <source>
        <dbReference type="SAM" id="Phobius"/>
    </source>
</evidence>
<feature type="transmembrane region" description="Helical" evidence="7">
    <location>
        <begin position="246"/>
        <end position="269"/>
    </location>
</feature>
<evidence type="ECO:0000256" key="5">
    <source>
        <dbReference type="ARBA" id="ARBA00022989"/>
    </source>
</evidence>
<dbReference type="SUPFAM" id="SSF103473">
    <property type="entry name" value="MFS general substrate transporter"/>
    <property type="match status" value="1"/>
</dbReference>
<feature type="transmembrane region" description="Helical" evidence="7">
    <location>
        <begin position="69"/>
        <end position="90"/>
    </location>
</feature>
<dbReference type="GO" id="GO:0005886">
    <property type="term" value="C:plasma membrane"/>
    <property type="evidence" value="ECO:0007669"/>
    <property type="project" value="UniProtKB-SubCell"/>
</dbReference>
<reference evidence="9 10" key="1">
    <citation type="submission" date="2019-12" db="EMBL/GenBank/DDBJ databases">
        <title>Hybrid Genome Assemblies of two High G+C Isolates from Undergraduate Microbiology Courses.</title>
        <authorList>
            <person name="Ne Ville C.J."/>
            <person name="Enright D."/>
            <person name="Hernandez I."/>
            <person name="Dodsworth J."/>
            <person name="Orwin P.M."/>
        </authorList>
    </citation>
    <scope>NUCLEOTIDE SEQUENCE [LARGE SCALE GENOMIC DNA]</scope>
    <source>
        <strain evidence="9 10">CSUSB</strain>
    </source>
</reference>
<evidence type="ECO:0000256" key="6">
    <source>
        <dbReference type="ARBA" id="ARBA00023136"/>
    </source>
</evidence>
<feature type="domain" description="Phospholipid/glycerol acyltransferase" evidence="8">
    <location>
        <begin position="483"/>
        <end position="604"/>
    </location>
</feature>
<feature type="transmembrane region" description="Helical" evidence="7">
    <location>
        <begin position="313"/>
        <end position="332"/>
    </location>
</feature>
<dbReference type="OrthoDB" id="9803968at2"/>
<dbReference type="SMART" id="SM00563">
    <property type="entry name" value="PlsC"/>
    <property type="match status" value="1"/>
</dbReference>
<dbReference type="CDD" id="cd06173">
    <property type="entry name" value="MFS_MefA_like"/>
    <property type="match status" value="1"/>
</dbReference>
<evidence type="ECO:0000259" key="8">
    <source>
        <dbReference type="SMART" id="SM00563"/>
    </source>
</evidence>